<reference evidence="2" key="1">
    <citation type="submission" date="2022-11" db="UniProtKB">
        <authorList>
            <consortium name="WormBaseParasite"/>
        </authorList>
    </citation>
    <scope>IDENTIFICATION</scope>
</reference>
<keyword evidence="1" id="KW-1185">Reference proteome</keyword>
<protein>
    <submittedName>
        <fullName evidence="2">Uncharacterized protein</fullName>
    </submittedName>
</protein>
<dbReference type="AlphaFoldDB" id="A0A914RJC7"/>
<evidence type="ECO:0000313" key="2">
    <source>
        <dbReference type="WBParaSite" id="PEQ_0000639601-mRNA-1"/>
    </source>
</evidence>
<sequence>MFSKWRDIYSIDIRFEDYGYGDILQQARCSFQIVAVGKNAKTSYRIRLTDRNGNAYRLRTNLEKYSNKALKLMLASPSKRLLASLFSLPDLDAILVLDSTPQSSSQCKAELSRSLAECIKGPIKNLQLAADVCRYVLTGIYIPWRVMDCLCEKLRCSLKRFAIGCTYGKETRRDRYVKALSKLEKLEDLDIPPHIFHLSDSIDIDPNVGRLLNRLPLTSLGFRHYNSAVLFQYIEFRMPHHIRLLRSVFSSFQQRI</sequence>
<accession>A0A914RJC7</accession>
<organism evidence="1 2">
    <name type="scientific">Parascaris equorum</name>
    <name type="common">Equine roundworm</name>
    <dbReference type="NCBI Taxonomy" id="6256"/>
    <lineage>
        <taxon>Eukaryota</taxon>
        <taxon>Metazoa</taxon>
        <taxon>Ecdysozoa</taxon>
        <taxon>Nematoda</taxon>
        <taxon>Chromadorea</taxon>
        <taxon>Rhabditida</taxon>
        <taxon>Spirurina</taxon>
        <taxon>Ascaridomorpha</taxon>
        <taxon>Ascaridoidea</taxon>
        <taxon>Ascarididae</taxon>
        <taxon>Parascaris</taxon>
    </lineage>
</organism>
<evidence type="ECO:0000313" key="1">
    <source>
        <dbReference type="Proteomes" id="UP000887564"/>
    </source>
</evidence>
<dbReference type="WBParaSite" id="PEQ_0000639601-mRNA-1">
    <property type="protein sequence ID" value="PEQ_0000639601-mRNA-1"/>
    <property type="gene ID" value="PEQ_0000639601"/>
</dbReference>
<name>A0A914RJC7_PAREQ</name>
<dbReference type="Proteomes" id="UP000887564">
    <property type="component" value="Unplaced"/>
</dbReference>
<proteinExistence type="predicted"/>